<organism evidence="2 3">
    <name type="scientific">Cryptosporangium phraense</name>
    <dbReference type="NCBI Taxonomy" id="2593070"/>
    <lineage>
        <taxon>Bacteria</taxon>
        <taxon>Bacillati</taxon>
        <taxon>Actinomycetota</taxon>
        <taxon>Actinomycetes</taxon>
        <taxon>Cryptosporangiales</taxon>
        <taxon>Cryptosporangiaceae</taxon>
        <taxon>Cryptosporangium</taxon>
    </lineage>
</organism>
<evidence type="ECO:0000313" key="2">
    <source>
        <dbReference type="EMBL" id="TQS45312.1"/>
    </source>
</evidence>
<keyword evidence="1" id="KW-1133">Transmembrane helix</keyword>
<evidence type="ECO:0000313" key="3">
    <source>
        <dbReference type="Proteomes" id="UP000317982"/>
    </source>
</evidence>
<keyword evidence="1" id="KW-0472">Membrane</keyword>
<comment type="caution">
    <text evidence="2">The sequence shown here is derived from an EMBL/GenBank/DDBJ whole genome shotgun (WGS) entry which is preliminary data.</text>
</comment>
<dbReference type="RefSeq" id="WP_142704178.1">
    <property type="nucleotide sequence ID" value="NZ_VIRS01000005.1"/>
</dbReference>
<name>A0A545AVE8_9ACTN</name>
<keyword evidence="3" id="KW-1185">Reference proteome</keyword>
<dbReference type="Proteomes" id="UP000317982">
    <property type="component" value="Unassembled WGS sequence"/>
</dbReference>
<feature type="transmembrane region" description="Helical" evidence="1">
    <location>
        <begin position="48"/>
        <end position="69"/>
    </location>
</feature>
<reference evidence="2 3" key="1">
    <citation type="submission" date="2019-07" db="EMBL/GenBank/DDBJ databases">
        <title>Cryptosporangium phraense sp. nov., isolated from plant litter.</title>
        <authorList>
            <person name="Suriyachadkun C."/>
        </authorList>
    </citation>
    <scope>NUCLEOTIDE SEQUENCE [LARGE SCALE GENOMIC DNA]</scope>
    <source>
        <strain evidence="2 3">A-T 5661</strain>
    </source>
</reference>
<gene>
    <name evidence="2" type="ORF">FL583_09455</name>
</gene>
<dbReference type="EMBL" id="VIRS01000005">
    <property type="protein sequence ID" value="TQS45312.1"/>
    <property type="molecule type" value="Genomic_DNA"/>
</dbReference>
<dbReference type="InParanoid" id="A0A545AVE8"/>
<evidence type="ECO:0008006" key="4">
    <source>
        <dbReference type="Google" id="ProtNLM"/>
    </source>
</evidence>
<evidence type="ECO:0000256" key="1">
    <source>
        <dbReference type="SAM" id="Phobius"/>
    </source>
</evidence>
<accession>A0A545AVE8</accession>
<proteinExistence type="predicted"/>
<dbReference type="AlphaFoldDB" id="A0A545AVE8"/>
<keyword evidence="1" id="KW-0812">Transmembrane</keyword>
<protein>
    <recommendedName>
        <fullName evidence="4">Two-component sensor histidine kinase</fullName>
    </recommendedName>
</protein>
<sequence length="107" mass="11035">MTGALAGHLTESTGGRELIVSLPIRDSAQVVGAVRASSTTGNVWQRTLLTWSLMGGLAAVAAGGAALLADRQATHLTRPPTDLAATDRLVFAQEIGRTGFTLLLPPT</sequence>